<dbReference type="EMBL" id="JAJEQX010000009">
    <property type="protein sequence ID" value="MCC2254168.1"/>
    <property type="molecule type" value="Genomic_DNA"/>
</dbReference>
<evidence type="ECO:0000256" key="2">
    <source>
        <dbReference type="ARBA" id="ARBA00007171"/>
    </source>
</evidence>
<organism evidence="8 9">
    <name type="scientific">Ruminococcus turbiniformis</name>
    <dbReference type="NCBI Taxonomy" id="2881258"/>
    <lineage>
        <taxon>Bacteria</taxon>
        <taxon>Bacillati</taxon>
        <taxon>Bacillota</taxon>
        <taxon>Clostridia</taxon>
        <taxon>Eubacteriales</taxon>
        <taxon>Oscillospiraceae</taxon>
        <taxon>Ruminococcus</taxon>
    </lineage>
</organism>
<feature type="domain" description="Penicillin-binding protein dimerisation" evidence="7">
    <location>
        <begin position="72"/>
        <end position="225"/>
    </location>
</feature>
<dbReference type="SUPFAM" id="SSF56601">
    <property type="entry name" value="beta-lactamase/transpeptidase-like"/>
    <property type="match status" value="1"/>
</dbReference>
<evidence type="ECO:0000259" key="6">
    <source>
        <dbReference type="Pfam" id="PF00905"/>
    </source>
</evidence>
<evidence type="ECO:0000256" key="3">
    <source>
        <dbReference type="ARBA" id="ARBA00023136"/>
    </source>
</evidence>
<reference evidence="8 9" key="1">
    <citation type="submission" date="2021-10" db="EMBL/GenBank/DDBJ databases">
        <title>Anaerobic single-cell dispensing facilitates the cultivation of human gut bacteria.</title>
        <authorList>
            <person name="Afrizal A."/>
        </authorList>
    </citation>
    <scope>NUCLEOTIDE SEQUENCE [LARGE SCALE GENOMIC DNA]</scope>
    <source>
        <strain evidence="8 9">CLA-AA-H200</strain>
    </source>
</reference>
<comment type="similarity">
    <text evidence="2">Belongs to the transpeptidase family.</text>
</comment>
<feature type="compositionally biased region" description="Acidic residues" evidence="4">
    <location>
        <begin position="630"/>
        <end position="641"/>
    </location>
</feature>
<evidence type="ECO:0000256" key="1">
    <source>
        <dbReference type="ARBA" id="ARBA00004370"/>
    </source>
</evidence>
<sequence>MAGRKKKNRFEFLTRKFPVRMQRKLVGLFMAVILVFAVLIGRITLINVTSGSSYTKVVLDQQNYDSRVIAFKRGDIVDRNGTKIATSERVYNVILDVAVMTDKDEYIEPTKAVLKECFGIEESVVDELIEESPESHYEILVQGIDYETAQKFNEIDNDDENYPNVMGIWLEDDYTRTYPYGSMASDVIGFTYEGNSGAIGIESAYNSVLNGTDGREYGYFDSDSSLERTVKPAKNGNTVVSTIDVTLQNIVERCILEFNQEHADEDSPGSKNTAVIIMDPNTGEILAEASYPNFDLNNPRDLSIFYTDEEWNAMSDEDQVNAMNDLWRNFCVSDAYEPGSTAKPFTVAAGLETGTLTGNETYYCGGAKDVLGTSISCHYADGHQTETVQDAIANSCNVALMDMASVIGVDNFTRYQHIFGFGEYTGIDLPGEAETSGLLYSAENMTEIDLATNSFGQNFNVTMTQMVSAFCSLVNGGYYYEPHVVKEIQDEDGNVIETKDPVLLRKTVSEETSTMVKQYMKAVLDYGTGQSAQVEGYDIGGKTGTAEKLPRNNGNYLLSFIGYAPQENPEVVIYVVVDEPNTAAQDDSSLVLGLSQKIMAEAFPYLGITTTAESGATQTEGTSFGSTEYTDYDTNYEETYDNPDGSYIDESYDPDLDDWATGETIE</sequence>
<dbReference type="Pfam" id="PF00905">
    <property type="entry name" value="Transpeptidase"/>
    <property type="match status" value="1"/>
</dbReference>
<dbReference type="SUPFAM" id="SSF56519">
    <property type="entry name" value="Penicillin binding protein dimerisation domain"/>
    <property type="match status" value="1"/>
</dbReference>
<feature type="domain" description="Penicillin-binding protein transpeptidase" evidence="6">
    <location>
        <begin position="274"/>
        <end position="586"/>
    </location>
</feature>
<evidence type="ECO:0000259" key="7">
    <source>
        <dbReference type="Pfam" id="PF03717"/>
    </source>
</evidence>
<evidence type="ECO:0000313" key="8">
    <source>
        <dbReference type="EMBL" id="MCC2254168.1"/>
    </source>
</evidence>
<keyword evidence="3 5" id="KW-0472">Membrane</keyword>
<comment type="caution">
    <text evidence="8">The sequence shown here is derived from an EMBL/GenBank/DDBJ whole genome shotgun (WGS) entry which is preliminary data.</text>
</comment>
<keyword evidence="5" id="KW-1133">Transmembrane helix</keyword>
<accession>A0ABS8FW05</accession>
<dbReference type="InterPro" id="IPR012338">
    <property type="entry name" value="Beta-lactam/transpept-like"/>
</dbReference>
<dbReference type="RefSeq" id="WP_227707300.1">
    <property type="nucleotide sequence ID" value="NZ_JAJEQX010000009.1"/>
</dbReference>
<evidence type="ECO:0000256" key="4">
    <source>
        <dbReference type="SAM" id="MobiDB-lite"/>
    </source>
</evidence>
<evidence type="ECO:0000313" key="9">
    <source>
        <dbReference type="Proteomes" id="UP001198151"/>
    </source>
</evidence>
<dbReference type="InterPro" id="IPR050515">
    <property type="entry name" value="Beta-lactam/transpept"/>
</dbReference>
<dbReference type="PANTHER" id="PTHR30627">
    <property type="entry name" value="PEPTIDOGLYCAN D,D-TRANSPEPTIDASE"/>
    <property type="match status" value="1"/>
</dbReference>
<name>A0ABS8FW05_9FIRM</name>
<evidence type="ECO:0000256" key="5">
    <source>
        <dbReference type="SAM" id="Phobius"/>
    </source>
</evidence>
<dbReference type="Proteomes" id="UP001198151">
    <property type="component" value="Unassembled WGS sequence"/>
</dbReference>
<feature type="compositionally biased region" description="Acidic residues" evidence="4">
    <location>
        <begin position="650"/>
        <end position="666"/>
    </location>
</feature>
<dbReference type="InterPro" id="IPR036138">
    <property type="entry name" value="PBP_dimer_sf"/>
</dbReference>
<keyword evidence="9" id="KW-1185">Reference proteome</keyword>
<feature type="region of interest" description="Disordered" evidence="4">
    <location>
        <begin position="615"/>
        <end position="666"/>
    </location>
</feature>
<keyword evidence="5" id="KW-0812">Transmembrane</keyword>
<dbReference type="Gene3D" id="3.40.710.10">
    <property type="entry name" value="DD-peptidase/beta-lactamase superfamily"/>
    <property type="match status" value="1"/>
</dbReference>
<dbReference type="InterPro" id="IPR001460">
    <property type="entry name" value="PCN-bd_Tpept"/>
</dbReference>
<protein>
    <submittedName>
        <fullName evidence="8">Penicillin-binding protein 2</fullName>
    </submittedName>
</protein>
<comment type="subcellular location">
    <subcellularLocation>
        <location evidence="1">Membrane</location>
    </subcellularLocation>
</comment>
<gene>
    <name evidence="8" type="ORF">LKD70_06895</name>
</gene>
<dbReference type="Gene3D" id="3.90.1310.10">
    <property type="entry name" value="Penicillin-binding protein 2a (Domain 2)"/>
    <property type="match status" value="1"/>
</dbReference>
<dbReference type="InterPro" id="IPR005311">
    <property type="entry name" value="PBP_dimer"/>
</dbReference>
<feature type="compositionally biased region" description="Polar residues" evidence="4">
    <location>
        <begin position="615"/>
        <end position="626"/>
    </location>
</feature>
<proteinExistence type="inferred from homology"/>
<feature type="transmembrane region" description="Helical" evidence="5">
    <location>
        <begin position="25"/>
        <end position="45"/>
    </location>
</feature>
<dbReference type="Pfam" id="PF03717">
    <property type="entry name" value="PBP_dimer"/>
    <property type="match status" value="1"/>
</dbReference>